<feature type="domain" description="YbaK/aminoacyl-tRNA synthetase-associated" evidence="1">
    <location>
        <begin position="28"/>
        <end position="146"/>
    </location>
</feature>
<dbReference type="Proteomes" id="UP000008221">
    <property type="component" value="Chromosome"/>
</dbReference>
<dbReference type="SUPFAM" id="SSF55826">
    <property type="entry name" value="YbaK/ProRS associated domain"/>
    <property type="match status" value="1"/>
</dbReference>
<name>A0LTK5_ACIC1</name>
<dbReference type="OrthoDB" id="8536235at2"/>
<sequence length="163" mass="17047">MLPPAVTRVDEALRAAGVHTEIRLLADSARTAAEAAAALGVTIGQIVKSLVFAADDEPLLVLASGRHTVDTKKVAHLVNAGRVHRADPEFVRRHTGFAIGGVAPVGHPHPLRTVIDTALADYDILWAAAGHPHAVFPTTFAELLRLTGGDPGDVGRRDPGSAD</sequence>
<dbReference type="InterPro" id="IPR036754">
    <property type="entry name" value="YbaK/aa-tRNA-synt-asso_dom_sf"/>
</dbReference>
<dbReference type="PANTHER" id="PTHR30411:SF1">
    <property type="entry name" value="CYTOPLASMIC PROTEIN"/>
    <property type="match status" value="1"/>
</dbReference>
<dbReference type="EMBL" id="CP000481">
    <property type="protein sequence ID" value="ABK52765.1"/>
    <property type="molecule type" value="Genomic_DNA"/>
</dbReference>
<dbReference type="STRING" id="351607.Acel_0992"/>
<keyword evidence="2" id="KW-0030">Aminoacyl-tRNA synthetase</keyword>
<dbReference type="GO" id="GO:0002161">
    <property type="term" value="F:aminoacyl-tRNA deacylase activity"/>
    <property type="evidence" value="ECO:0007669"/>
    <property type="project" value="InterPro"/>
</dbReference>
<keyword evidence="2" id="KW-0436">Ligase</keyword>
<dbReference type="CDD" id="cd04333">
    <property type="entry name" value="ProX_deacylase"/>
    <property type="match status" value="1"/>
</dbReference>
<gene>
    <name evidence="2" type="ordered locus">Acel_0992</name>
</gene>
<dbReference type="HOGENOM" id="CLU_094875_0_0_11"/>
<dbReference type="RefSeq" id="WP_011719828.1">
    <property type="nucleotide sequence ID" value="NC_008578.1"/>
</dbReference>
<evidence type="ECO:0000313" key="3">
    <source>
        <dbReference type="Proteomes" id="UP000008221"/>
    </source>
</evidence>
<dbReference type="Pfam" id="PF04073">
    <property type="entry name" value="tRNA_edit"/>
    <property type="match status" value="1"/>
</dbReference>
<dbReference type="PANTHER" id="PTHR30411">
    <property type="entry name" value="CYTOPLASMIC PROTEIN"/>
    <property type="match status" value="1"/>
</dbReference>
<keyword evidence="3" id="KW-1185">Reference proteome</keyword>
<dbReference type="InterPro" id="IPR007214">
    <property type="entry name" value="YbaK/aa-tRNA-synth-assoc-dom"/>
</dbReference>
<dbReference type="InParanoid" id="A0LTK5"/>
<dbReference type="Gene3D" id="3.90.960.10">
    <property type="entry name" value="YbaK/aminoacyl-tRNA synthetase-associated domain"/>
    <property type="match status" value="1"/>
</dbReference>
<evidence type="ECO:0000313" key="2">
    <source>
        <dbReference type="EMBL" id="ABK52765.1"/>
    </source>
</evidence>
<evidence type="ECO:0000259" key="1">
    <source>
        <dbReference type="Pfam" id="PF04073"/>
    </source>
</evidence>
<accession>A0LTK5</accession>
<dbReference type="KEGG" id="ace:Acel_0992"/>
<proteinExistence type="predicted"/>
<dbReference type="eggNOG" id="COG2606">
    <property type="taxonomic scope" value="Bacteria"/>
</dbReference>
<organism evidence="2 3">
    <name type="scientific">Acidothermus cellulolyticus (strain ATCC 43068 / DSM 8971 / 11B)</name>
    <dbReference type="NCBI Taxonomy" id="351607"/>
    <lineage>
        <taxon>Bacteria</taxon>
        <taxon>Bacillati</taxon>
        <taxon>Actinomycetota</taxon>
        <taxon>Actinomycetes</taxon>
        <taxon>Acidothermales</taxon>
        <taxon>Acidothermaceae</taxon>
        <taxon>Acidothermus</taxon>
    </lineage>
</organism>
<dbReference type="GO" id="GO:0004812">
    <property type="term" value="F:aminoacyl-tRNA ligase activity"/>
    <property type="evidence" value="ECO:0007669"/>
    <property type="project" value="UniProtKB-KW"/>
</dbReference>
<reference evidence="2 3" key="1">
    <citation type="journal article" date="2009" name="Genome Res.">
        <title>Complete genome of the cellulolytic thermophile Acidothermus cellulolyticus 11B provides insights into its ecophysiological and evolutionary adaptations.</title>
        <authorList>
            <person name="Barabote R.D."/>
            <person name="Xie G."/>
            <person name="Leu D.H."/>
            <person name="Normand P."/>
            <person name="Necsulea A."/>
            <person name="Daubin V."/>
            <person name="Medigue C."/>
            <person name="Adney W.S."/>
            <person name="Xu X.C."/>
            <person name="Lapidus A."/>
            <person name="Parales R.E."/>
            <person name="Detter C."/>
            <person name="Pujic P."/>
            <person name="Bruce D."/>
            <person name="Lavire C."/>
            <person name="Challacombe J.F."/>
            <person name="Brettin T.S."/>
            <person name="Berry A.M."/>
        </authorList>
    </citation>
    <scope>NUCLEOTIDE SEQUENCE [LARGE SCALE GENOMIC DNA]</scope>
    <source>
        <strain evidence="3">ATCC 43068 / DSM 8971 / 11B</strain>
    </source>
</reference>
<dbReference type="AlphaFoldDB" id="A0LTK5"/>
<protein>
    <submittedName>
        <fullName evidence="2">YbaK/prolyl-tRNA synthetase associated region</fullName>
    </submittedName>
</protein>